<feature type="non-terminal residue" evidence="1">
    <location>
        <position position="1"/>
    </location>
</feature>
<sequence length="226" mass="25083">LGDTVSGDIHDELLKTNAMPALPVCREVKRIEQWGIEQLAAAFGQIYVVSVPGNHGRTTRKKESKGTVTQSYDSLISWWLEESMSNNSAVTFDTPESGDALFDIFGRTYFATHGDRMGGGGGGGFIGPAAAIMKGMKKIVDSQAHLGKTVHKIFIGHYHTPYDLDYGWSNGSLPGYSEFGRDHRYKPEAPVQWLIFMHPRYGTTSTWQVMTAPLPKSQEVRTPFRK</sequence>
<organism evidence="1">
    <name type="scientific">marine sediment metagenome</name>
    <dbReference type="NCBI Taxonomy" id="412755"/>
    <lineage>
        <taxon>unclassified sequences</taxon>
        <taxon>metagenomes</taxon>
        <taxon>ecological metagenomes</taxon>
    </lineage>
</organism>
<accession>A0A0F9HT99</accession>
<comment type="caution">
    <text evidence="1">The sequence shown here is derived from an EMBL/GenBank/DDBJ whole genome shotgun (WGS) entry which is preliminary data.</text>
</comment>
<gene>
    <name evidence="1" type="ORF">LCGC14_2025600</name>
</gene>
<protein>
    <recommendedName>
        <fullName evidence="2">Calcineurin-like phosphoesterase domain-containing protein</fullName>
    </recommendedName>
</protein>
<reference evidence="1" key="1">
    <citation type="journal article" date="2015" name="Nature">
        <title>Complex archaea that bridge the gap between prokaryotes and eukaryotes.</title>
        <authorList>
            <person name="Spang A."/>
            <person name="Saw J.H."/>
            <person name="Jorgensen S.L."/>
            <person name="Zaremba-Niedzwiedzka K."/>
            <person name="Martijn J."/>
            <person name="Lind A.E."/>
            <person name="van Eijk R."/>
            <person name="Schleper C."/>
            <person name="Guy L."/>
            <person name="Ettema T.J."/>
        </authorList>
    </citation>
    <scope>NUCLEOTIDE SEQUENCE</scope>
</reference>
<evidence type="ECO:0000313" key="1">
    <source>
        <dbReference type="EMBL" id="KKL78357.1"/>
    </source>
</evidence>
<proteinExistence type="predicted"/>
<dbReference type="InterPro" id="IPR029052">
    <property type="entry name" value="Metallo-depent_PP-like"/>
</dbReference>
<dbReference type="SUPFAM" id="SSF56300">
    <property type="entry name" value="Metallo-dependent phosphatases"/>
    <property type="match status" value="1"/>
</dbReference>
<evidence type="ECO:0008006" key="2">
    <source>
        <dbReference type="Google" id="ProtNLM"/>
    </source>
</evidence>
<dbReference type="AlphaFoldDB" id="A0A0F9HT99"/>
<name>A0A0F9HT99_9ZZZZ</name>
<dbReference type="EMBL" id="LAZR01023482">
    <property type="protein sequence ID" value="KKL78357.1"/>
    <property type="molecule type" value="Genomic_DNA"/>
</dbReference>